<feature type="compositionally biased region" description="Basic and acidic residues" evidence="15">
    <location>
        <begin position="750"/>
        <end position="772"/>
    </location>
</feature>
<comment type="catalytic activity">
    <reaction evidence="14">
        <text>[GlcNAc-(1-&gt;4)-Mur2Ac(oyl-L-Ala-gamma-D-Glu-L-Lys-D-Ala-D-Ala)](n)-di-trans,octa-cis-undecaprenyl diphosphate + beta-D-GlcNAc-(1-&gt;4)-Mur2Ac(oyl-L-Ala-gamma-D-Glu-L-Lys-D-Ala-D-Ala)-di-trans,octa-cis-undecaprenyl diphosphate = [GlcNAc-(1-&gt;4)-Mur2Ac(oyl-L-Ala-gamma-D-Glu-L-Lys-D-Ala-D-Ala)](n+1)-di-trans,octa-cis-undecaprenyl diphosphate + di-trans,octa-cis-undecaprenyl diphosphate + H(+)</text>
        <dbReference type="Rhea" id="RHEA:23708"/>
        <dbReference type="Rhea" id="RHEA-COMP:9602"/>
        <dbReference type="Rhea" id="RHEA-COMP:9603"/>
        <dbReference type="ChEBI" id="CHEBI:15378"/>
        <dbReference type="ChEBI" id="CHEBI:58405"/>
        <dbReference type="ChEBI" id="CHEBI:60033"/>
        <dbReference type="ChEBI" id="CHEBI:78435"/>
        <dbReference type="EC" id="2.4.99.28"/>
    </reaction>
</comment>
<keyword evidence="3" id="KW-0121">Carboxypeptidase</keyword>
<dbReference type="Proteomes" id="UP001242811">
    <property type="component" value="Unassembled WGS sequence"/>
</dbReference>
<name>A0ABU0KRW0_9BACL</name>
<keyword evidence="8" id="KW-0133">Cell shape</keyword>
<evidence type="ECO:0000313" key="18">
    <source>
        <dbReference type="EMBL" id="MDQ0492170.1"/>
    </source>
</evidence>
<keyword evidence="5" id="KW-0328">Glycosyltransferase</keyword>
<dbReference type="Pfam" id="PF00905">
    <property type="entry name" value="Transpeptidase"/>
    <property type="match status" value="1"/>
</dbReference>
<feature type="domain" description="Glycosyl transferase family 51" evidence="17">
    <location>
        <begin position="85"/>
        <end position="271"/>
    </location>
</feature>
<feature type="compositionally biased region" description="Polar residues" evidence="15">
    <location>
        <begin position="739"/>
        <end position="748"/>
    </location>
</feature>
<evidence type="ECO:0000256" key="11">
    <source>
        <dbReference type="ARBA" id="ARBA00023268"/>
    </source>
</evidence>
<keyword evidence="4" id="KW-0645">Protease</keyword>
<evidence type="ECO:0000259" key="17">
    <source>
        <dbReference type="Pfam" id="PF00912"/>
    </source>
</evidence>
<evidence type="ECO:0000313" key="19">
    <source>
        <dbReference type="Proteomes" id="UP001242811"/>
    </source>
</evidence>
<dbReference type="SUPFAM" id="SSF56601">
    <property type="entry name" value="beta-lactamase/transpeptidase-like"/>
    <property type="match status" value="1"/>
</dbReference>
<comment type="caution">
    <text evidence="18">The sequence shown here is derived from an EMBL/GenBank/DDBJ whole genome shotgun (WGS) entry which is preliminary data.</text>
</comment>
<dbReference type="InterPro" id="IPR012338">
    <property type="entry name" value="Beta-lactam/transpept-like"/>
</dbReference>
<evidence type="ECO:0000256" key="2">
    <source>
        <dbReference type="ARBA" id="ARBA00022475"/>
    </source>
</evidence>
<dbReference type="Pfam" id="PF00912">
    <property type="entry name" value="Transgly"/>
    <property type="match status" value="1"/>
</dbReference>
<keyword evidence="6" id="KW-0808">Transferase</keyword>
<keyword evidence="11" id="KW-0511">Multifunctional enzyme</keyword>
<evidence type="ECO:0000256" key="4">
    <source>
        <dbReference type="ARBA" id="ARBA00022670"/>
    </source>
</evidence>
<evidence type="ECO:0000256" key="9">
    <source>
        <dbReference type="ARBA" id="ARBA00022984"/>
    </source>
</evidence>
<keyword evidence="19" id="KW-1185">Reference proteome</keyword>
<dbReference type="SUPFAM" id="SSF53955">
    <property type="entry name" value="Lysozyme-like"/>
    <property type="match status" value="1"/>
</dbReference>
<evidence type="ECO:0000256" key="6">
    <source>
        <dbReference type="ARBA" id="ARBA00022679"/>
    </source>
</evidence>
<evidence type="ECO:0000256" key="13">
    <source>
        <dbReference type="ARBA" id="ARBA00034000"/>
    </source>
</evidence>
<keyword evidence="9" id="KW-0573">Peptidoglycan synthesis</keyword>
<evidence type="ECO:0000256" key="15">
    <source>
        <dbReference type="SAM" id="MobiDB-lite"/>
    </source>
</evidence>
<evidence type="ECO:0000256" key="12">
    <source>
        <dbReference type="ARBA" id="ARBA00023316"/>
    </source>
</evidence>
<feature type="compositionally biased region" description="Basic and acidic residues" evidence="15">
    <location>
        <begin position="809"/>
        <end position="833"/>
    </location>
</feature>
<reference evidence="18 19" key="1">
    <citation type="submission" date="2023-07" db="EMBL/GenBank/DDBJ databases">
        <title>Genomic Encyclopedia of Type Strains, Phase IV (KMG-IV): sequencing the most valuable type-strain genomes for metagenomic binning, comparative biology and taxonomic classification.</title>
        <authorList>
            <person name="Goeker M."/>
        </authorList>
    </citation>
    <scope>NUCLEOTIDE SEQUENCE [LARGE SCALE GENOMIC DNA]</scope>
    <source>
        <strain evidence="18 19">DSM 14914</strain>
    </source>
</reference>
<evidence type="ECO:0000256" key="8">
    <source>
        <dbReference type="ARBA" id="ARBA00022960"/>
    </source>
</evidence>
<evidence type="ECO:0000256" key="7">
    <source>
        <dbReference type="ARBA" id="ARBA00022801"/>
    </source>
</evidence>
<dbReference type="InterPro" id="IPR023346">
    <property type="entry name" value="Lysozyme-like_dom_sf"/>
</dbReference>
<dbReference type="Gene3D" id="1.10.3810.10">
    <property type="entry name" value="Biosynthetic peptidoglycan transglycosylase-like"/>
    <property type="match status" value="1"/>
</dbReference>
<dbReference type="InterPro" id="IPR050396">
    <property type="entry name" value="Glycosyltr_51/Transpeptidase"/>
</dbReference>
<keyword evidence="2" id="KW-1003">Cell membrane</keyword>
<gene>
    <name evidence="18" type="ORF">QOZ95_000317</name>
</gene>
<comment type="subcellular location">
    <subcellularLocation>
        <location evidence="1">Cell membrane</location>
    </subcellularLocation>
</comment>
<evidence type="ECO:0000256" key="14">
    <source>
        <dbReference type="ARBA" id="ARBA00049902"/>
    </source>
</evidence>
<keyword evidence="12" id="KW-0961">Cell wall biogenesis/degradation</keyword>
<comment type="catalytic activity">
    <reaction evidence="13">
        <text>Preferential cleavage: (Ac)2-L-Lys-D-Ala-|-D-Ala. Also transpeptidation of peptidyl-alanyl moieties that are N-acyl substituents of D-alanine.</text>
        <dbReference type="EC" id="3.4.16.4"/>
    </reaction>
</comment>
<sequence length="846" mass="95054">MNPKRRPSSQKRSRWRIFGKVLLINIKWFSLAGLLGVLFAGGLISGYVAALVHDEPVRSRQLIYEKVNENALTSFVYFNDQVTPVGRMRMEEDRQLVDLKDVPQSIIDALISTEDSQFYEHHGVDLKGTARAVKQKLLHENRQTGGSTLTQQVARRVFLSLDKTDSRKVKEMLLALRMERFMSKDKILTAYLNKMPFGNGSAGYNLYGIKSASLGIFNVSDLHKLHIAQAAYLAGLPQLPSVYSAFDGKGKFDEKGFDKAMERQRVVLARMLATGKLTLSEYNEALQFDVKATLAPHREKSYNTFPYLMLETEREAAQLLALQQNPNLTAAEISKPEHAELLQNTREELQRSGYRIYTTINKKIYSNMRQIAANPQNFSPYSKKKGLEQIAAIMIDHRTGAILGMIEGRDFNIEQMNYATQMTRQPGSAMKPIAAYLPALEKGYTQPAGLIDDSQIILKDGRKGYHIPKNYNRRYEGLMTAREALNRSINIPALRLFLYEVKIHNAWNFVRSLGITTIQPQDEYAQTGVLGGLSKGVSVEELTAAYGTIPNMGVYNAPHLISKITDANGKIVYEYKPQSKRVYSQQTAFLMTDMLRTVISDPRGTGKRLQKAFKSYGTIDIAGKTGTTQNFGDVWFMGYTPDVTLGVWAGYRQQVNTLSQEGHSRAQSVWALIMNEAIKDQPKLFKNKHFIQPEGVVRVTVSSVTGKLPGRYSRQSGQLVTDWFNQKYVPTEIGREQLQRSSKPSVSTKPDIKETEIPEKEAPATDEGKTPSEEITPSVPDTDTEIGIPDENNDLPSVDISQPAVENEQETHSETEIQDEAPKTETPKTKPDEVVYPETTSDQSHN</sequence>
<organism evidence="18 19">
    <name type="scientific">Paenibacillus brasilensis</name>
    <dbReference type="NCBI Taxonomy" id="128574"/>
    <lineage>
        <taxon>Bacteria</taxon>
        <taxon>Bacillati</taxon>
        <taxon>Bacillota</taxon>
        <taxon>Bacilli</taxon>
        <taxon>Bacillales</taxon>
        <taxon>Paenibacillaceae</taxon>
        <taxon>Paenibacillus</taxon>
    </lineage>
</organism>
<dbReference type="Gene3D" id="3.40.710.10">
    <property type="entry name" value="DD-peptidase/beta-lactamase superfamily"/>
    <property type="match status" value="1"/>
</dbReference>
<dbReference type="InterPro" id="IPR036950">
    <property type="entry name" value="PBP_transglycosylase"/>
</dbReference>
<dbReference type="PANTHER" id="PTHR32282:SF11">
    <property type="entry name" value="PENICILLIN-BINDING PROTEIN 1B"/>
    <property type="match status" value="1"/>
</dbReference>
<evidence type="ECO:0000256" key="5">
    <source>
        <dbReference type="ARBA" id="ARBA00022676"/>
    </source>
</evidence>
<dbReference type="RefSeq" id="WP_152378707.1">
    <property type="nucleotide sequence ID" value="NZ_CP045298.1"/>
</dbReference>
<feature type="domain" description="Penicillin-binding protein transpeptidase" evidence="16">
    <location>
        <begin position="391"/>
        <end position="667"/>
    </location>
</feature>
<feature type="region of interest" description="Disordered" evidence="15">
    <location>
        <begin position="735"/>
        <end position="846"/>
    </location>
</feature>
<accession>A0ABU0KRW0</accession>
<evidence type="ECO:0000256" key="10">
    <source>
        <dbReference type="ARBA" id="ARBA00023136"/>
    </source>
</evidence>
<dbReference type="PANTHER" id="PTHR32282">
    <property type="entry name" value="BINDING PROTEIN TRANSPEPTIDASE, PUTATIVE-RELATED"/>
    <property type="match status" value="1"/>
</dbReference>
<evidence type="ECO:0000256" key="3">
    <source>
        <dbReference type="ARBA" id="ARBA00022645"/>
    </source>
</evidence>
<keyword evidence="10" id="KW-0472">Membrane</keyword>
<evidence type="ECO:0000256" key="1">
    <source>
        <dbReference type="ARBA" id="ARBA00004236"/>
    </source>
</evidence>
<evidence type="ECO:0000259" key="16">
    <source>
        <dbReference type="Pfam" id="PF00905"/>
    </source>
</evidence>
<dbReference type="InterPro" id="IPR001460">
    <property type="entry name" value="PCN-bd_Tpept"/>
</dbReference>
<keyword evidence="7" id="KW-0378">Hydrolase</keyword>
<dbReference type="InterPro" id="IPR001264">
    <property type="entry name" value="Glyco_trans_51"/>
</dbReference>
<protein>
    <submittedName>
        <fullName evidence="18">Penicillin-binding protein</fullName>
    </submittedName>
</protein>
<proteinExistence type="predicted"/>
<dbReference type="EMBL" id="JAUSWA010000001">
    <property type="protein sequence ID" value="MDQ0492170.1"/>
    <property type="molecule type" value="Genomic_DNA"/>
</dbReference>